<evidence type="ECO:0000313" key="2">
    <source>
        <dbReference type="Proteomes" id="UP000479000"/>
    </source>
</evidence>
<dbReference type="EMBL" id="CADCXU010005624">
    <property type="protein sequence ID" value="CAA9997256.1"/>
    <property type="molecule type" value="Genomic_DNA"/>
</dbReference>
<proteinExistence type="predicted"/>
<gene>
    <name evidence="1" type="ORF">NTEN_LOCUS3576</name>
</gene>
<name>A0A6H5G5L7_9HEMI</name>
<reference evidence="1 2" key="1">
    <citation type="submission" date="2020-02" db="EMBL/GenBank/DDBJ databases">
        <authorList>
            <person name="Ferguson B K."/>
        </authorList>
    </citation>
    <scope>NUCLEOTIDE SEQUENCE [LARGE SCALE GENOMIC DNA]</scope>
</reference>
<accession>A0A6H5G5L7</accession>
<protein>
    <submittedName>
        <fullName evidence="1">Uncharacterized protein</fullName>
    </submittedName>
</protein>
<feature type="non-terminal residue" evidence="1">
    <location>
        <position position="1"/>
    </location>
</feature>
<organism evidence="1 2">
    <name type="scientific">Nesidiocoris tenuis</name>
    <dbReference type="NCBI Taxonomy" id="355587"/>
    <lineage>
        <taxon>Eukaryota</taxon>
        <taxon>Metazoa</taxon>
        <taxon>Ecdysozoa</taxon>
        <taxon>Arthropoda</taxon>
        <taxon>Hexapoda</taxon>
        <taxon>Insecta</taxon>
        <taxon>Pterygota</taxon>
        <taxon>Neoptera</taxon>
        <taxon>Paraneoptera</taxon>
        <taxon>Hemiptera</taxon>
        <taxon>Heteroptera</taxon>
        <taxon>Panheteroptera</taxon>
        <taxon>Cimicomorpha</taxon>
        <taxon>Miridae</taxon>
        <taxon>Dicyphina</taxon>
        <taxon>Nesidiocoris</taxon>
    </lineage>
</organism>
<keyword evidence="2" id="KW-1185">Reference proteome</keyword>
<dbReference type="Proteomes" id="UP000479000">
    <property type="component" value="Unassembled WGS sequence"/>
</dbReference>
<evidence type="ECO:0000313" key="1">
    <source>
        <dbReference type="EMBL" id="CAA9997256.1"/>
    </source>
</evidence>
<dbReference type="AlphaFoldDB" id="A0A6H5G5L7"/>
<sequence length="240" mass="26443">ESAIDLRRAAAFRSLHSITKISSSSKNQPCSGTIPSLQPARHDGSAELKLCSSFASIMIPSGSNGKVVAMATMHGLPRRIIRSAHYGKPGSFREGFRKRGASALIRDLRIPISMNTWGTVGCGGRLWRSDKIIMRLVQNLTYRYLGVSRVICALLVSSCIVEMRYLRSSSPEDCDILRGLGFSFEEHSIFNQSPSLRLDDGGSCVGNRAMCRGTGGQKMYIKVILPFPAKDHCSCTWRRQ</sequence>